<feature type="transmembrane region" description="Helical" evidence="2">
    <location>
        <begin position="152"/>
        <end position="169"/>
    </location>
</feature>
<dbReference type="EMBL" id="MFGB01000010">
    <property type="protein sequence ID" value="OGF27056.1"/>
    <property type="molecule type" value="Genomic_DNA"/>
</dbReference>
<dbReference type="InterPro" id="IPR011990">
    <property type="entry name" value="TPR-like_helical_dom_sf"/>
</dbReference>
<keyword evidence="2" id="KW-0472">Membrane</keyword>
<dbReference type="Proteomes" id="UP000178367">
    <property type="component" value="Unassembled WGS sequence"/>
</dbReference>
<evidence type="ECO:0000313" key="4">
    <source>
        <dbReference type="Proteomes" id="UP000178367"/>
    </source>
</evidence>
<dbReference type="Pfam" id="PF13432">
    <property type="entry name" value="TPR_16"/>
    <property type="match status" value="1"/>
</dbReference>
<feature type="transmembrane region" description="Helical" evidence="2">
    <location>
        <begin position="123"/>
        <end position="140"/>
    </location>
</feature>
<gene>
    <name evidence="3" type="ORF">A2227_04160</name>
</gene>
<evidence type="ECO:0000256" key="1">
    <source>
        <dbReference type="PROSITE-ProRule" id="PRU00339"/>
    </source>
</evidence>
<feature type="transmembrane region" description="Helical" evidence="2">
    <location>
        <begin position="301"/>
        <end position="325"/>
    </location>
</feature>
<organism evidence="3 4">
    <name type="scientific">Candidatus Falkowbacteria bacterium RIFOXYA2_FULL_47_19</name>
    <dbReference type="NCBI Taxonomy" id="1797994"/>
    <lineage>
        <taxon>Bacteria</taxon>
        <taxon>Candidatus Falkowiibacteriota</taxon>
    </lineage>
</organism>
<accession>A0A1F5SKK3</accession>
<dbReference type="SMART" id="SM00028">
    <property type="entry name" value="TPR"/>
    <property type="match status" value="4"/>
</dbReference>
<feature type="transmembrane region" description="Helical" evidence="2">
    <location>
        <begin position="401"/>
        <end position="420"/>
    </location>
</feature>
<feature type="transmembrane region" description="Helical" evidence="2">
    <location>
        <begin position="346"/>
        <end position="365"/>
    </location>
</feature>
<dbReference type="Pfam" id="PF13414">
    <property type="entry name" value="TPR_11"/>
    <property type="match status" value="1"/>
</dbReference>
<comment type="caution">
    <text evidence="3">The sequence shown here is derived from an EMBL/GenBank/DDBJ whole genome shotgun (WGS) entry which is preliminary data.</text>
</comment>
<feature type="repeat" description="TPR" evidence="1">
    <location>
        <begin position="619"/>
        <end position="652"/>
    </location>
</feature>
<sequence length="698" mass="77209">MAASGEIRIKRSFLDIPAILFLALSGLAVFGSLDPFSSFFGAFNNFNLPYLGIFAGVLLYFIFFNFIRGKEDIIAIIRLLIAAYTLILLVALALMVGSWTGLLSGTSPLFFYFRASAGFLEDLAVYIAVMDVLVFASFYGGSAGASLFNKNWEPLGMKILSVVSLWFLAQINFSPAWWCLGLGVGFTVIAKYFWTKLRPVEGVISARRSKYELLWPAIFVAIPLLFLVAGYSGLSDRQSSFLEGRLDFGNTAAVSVSALKNRPFFGYGSEMFSAAISLFRPAELNDTVGWDTRYKTGSSHFFVLAATSGLPVLVSYLAIIIIWFYHSMVRGYKFMSLKNENNDGAWIFFVLTAAGLALLAGQLLYAANTVLWLFFWILLALISAFMPDNRGVKYPLKPGRGAFSIFIPVIFLLFFGWAALLGEYGQYFLAGINFDRAAAADRDGTSENYLLTADRLNPRNYSYKIGLSKFYLSAALEEAVKPEGERSAEAVRDDFNRSIGWAEKARAAAPYAVAVYENLGAVYRDIGVYSPASYDLSIKAFKEAARLEPTNPVILAELGHIYLAKGLYDDAISAYGRAGDLKKDFFPARLGTAKAYEAKGEYEQALALFSELEGGPDDVSVFFEEGRIYFNQGNIDEAIKKFRQAITLEPLYANGLYALALALEKGGAFDEARFYYNMVGKLNPGNAEIKKKIEELEK</sequence>
<feature type="transmembrane region" description="Helical" evidence="2">
    <location>
        <begin position="79"/>
        <end position="103"/>
    </location>
</feature>
<protein>
    <submittedName>
        <fullName evidence="3">Uncharacterized protein</fullName>
    </submittedName>
</protein>
<reference evidence="3 4" key="1">
    <citation type="journal article" date="2016" name="Nat. Commun.">
        <title>Thousands of microbial genomes shed light on interconnected biogeochemical processes in an aquifer system.</title>
        <authorList>
            <person name="Anantharaman K."/>
            <person name="Brown C.T."/>
            <person name="Hug L.A."/>
            <person name="Sharon I."/>
            <person name="Castelle C.J."/>
            <person name="Probst A.J."/>
            <person name="Thomas B.C."/>
            <person name="Singh A."/>
            <person name="Wilkins M.J."/>
            <person name="Karaoz U."/>
            <person name="Brodie E.L."/>
            <person name="Williams K.H."/>
            <person name="Hubbard S.S."/>
            <person name="Banfield J.F."/>
        </authorList>
    </citation>
    <scope>NUCLEOTIDE SEQUENCE [LARGE SCALE GENOMIC DNA]</scope>
</reference>
<dbReference type="PROSITE" id="PS50005">
    <property type="entry name" value="TPR"/>
    <property type="match status" value="2"/>
</dbReference>
<dbReference type="InterPro" id="IPR019734">
    <property type="entry name" value="TPR_rpt"/>
</dbReference>
<feature type="transmembrane region" description="Helical" evidence="2">
    <location>
        <begin position="371"/>
        <end position="389"/>
    </location>
</feature>
<dbReference type="STRING" id="1797994.A2227_04160"/>
<evidence type="ECO:0000313" key="3">
    <source>
        <dbReference type="EMBL" id="OGF27056.1"/>
    </source>
</evidence>
<feature type="repeat" description="TPR" evidence="1">
    <location>
        <begin position="552"/>
        <end position="585"/>
    </location>
</feature>
<name>A0A1F5SKK3_9BACT</name>
<feature type="transmembrane region" description="Helical" evidence="2">
    <location>
        <begin position="48"/>
        <end position="67"/>
    </location>
</feature>
<feature type="transmembrane region" description="Helical" evidence="2">
    <location>
        <begin position="175"/>
        <end position="194"/>
    </location>
</feature>
<dbReference type="PROSITE" id="PS50293">
    <property type="entry name" value="TPR_REGION"/>
    <property type="match status" value="1"/>
</dbReference>
<feature type="transmembrane region" description="Helical" evidence="2">
    <location>
        <begin position="12"/>
        <end position="33"/>
    </location>
</feature>
<dbReference type="AlphaFoldDB" id="A0A1F5SKK3"/>
<dbReference type="PANTHER" id="PTHR12558">
    <property type="entry name" value="CELL DIVISION CYCLE 16,23,27"/>
    <property type="match status" value="1"/>
</dbReference>
<keyword evidence="2" id="KW-1133">Transmembrane helix</keyword>
<keyword evidence="1" id="KW-0802">TPR repeat</keyword>
<dbReference type="SUPFAM" id="SSF48452">
    <property type="entry name" value="TPR-like"/>
    <property type="match status" value="1"/>
</dbReference>
<feature type="transmembrane region" description="Helical" evidence="2">
    <location>
        <begin position="214"/>
        <end position="234"/>
    </location>
</feature>
<dbReference type="PANTHER" id="PTHR12558:SF13">
    <property type="entry name" value="CELL DIVISION CYCLE PROTEIN 27 HOMOLOG"/>
    <property type="match status" value="1"/>
</dbReference>
<proteinExistence type="predicted"/>
<evidence type="ECO:0000256" key="2">
    <source>
        <dbReference type="SAM" id="Phobius"/>
    </source>
</evidence>
<dbReference type="Gene3D" id="1.25.40.10">
    <property type="entry name" value="Tetratricopeptide repeat domain"/>
    <property type="match status" value="2"/>
</dbReference>
<keyword evidence="2" id="KW-0812">Transmembrane</keyword>